<protein>
    <recommendedName>
        <fullName evidence="12">Cathepsin L</fullName>
    </recommendedName>
</protein>
<name>A0ABQ9K2N8_9CUCU</name>
<dbReference type="PRINTS" id="PR00705">
    <property type="entry name" value="PAPAIN"/>
</dbReference>
<dbReference type="Pfam" id="PF00112">
    <property type="entry name" value="Peptidase_C1"/>
    <property type="match status" value="1"/>
</dbReference>
<dbReference type="InterPro" id="IPR039417">
    <property type="entry name" value="Peptidase_C1A_papain-like"/>
</dbReference>
<dbReference type="SMART" id="SM00848">
    <property type="entry name" value="Inhibitor_I29"/>
    <property type="match status" value="1"/>
</dbReference>
<reference evidence="10" key="1">
    <citation type="journal article" date="2023" name="Insect Mol. Biol.">
        <title>Genome sequencing provides insights into the evolution of gene families encoding plant cell wall-degrading enzymes in longhorned beetles.</title>
        <authorList>
            <person name="Shin N.R."/>
            <person name="Okamura Y."/>
            <person name="Kirsch R."/>
            <person name="Pauchet Y."/>
        </authorList>
    </citation>
    <scope>NUCLEOTIDE SEQUENCE</scope>
    <source>
        <strain evidence="10">MMC_N1</strain>
    </source>
</reference>
<sequence length="335" mass="37413">MLSRKMKVLCLVVLAVASVSASSSEDVDAAWANFKLDYGRQYRNLYEEVVRKAIFTENFNKIVEHNKNYAAGLVKFSMKINKYSDMTQEDMKKTLNGYKKSGSFRDTATVVQFTPDPSAVIPESFDWRQQGAVVPVKDQGYCGSCWAFSSTGALEAQYFFKTGRLVSISEQNLVDCDQRNAGCDGGDMTYAYEYVHENDGIDTETSYPYEGEDGRCRYQVDGNVTSTNGYVYIAEGNEEHLKEAIATKGPIAVAMDASFDSFSYYAGGIYYESSCSTYDLDHAVLAVGYGSENGEDYWIIKNSWGTSWGEDGYFRILRGDNNCGIATEALYPLNY</sequence>
<dbReference type="SUPFAM" id="SSF54001">
    <property type="entry name" value="Cysteine proteinases"/>
    <property type="match status" value="1"/>
</dbReference>
<evidence type="ECO:0000256" key="1">
    <source>
        <dbReference type="ARBA" id="ARBA00008455"/>
    </source>
</evidence>
<evidence type="ECO:0008006" key="12">
    <source>
        <dbReference type="Google" id="ProtNLM"/>
    </source>
</evidence>
<keyword evidence="11" id="KW-1185">Reference proteome</keyword>
<dbReference type="EMBL" id="JAPWTJ010000043">
    <property type="protein sequence ID" value="KAJ8984257.1"/>
    <property type="molecule type" value="Genomic_DNA"/>
</dbReference>
<keyword evidence="7" id="KW-0732">Signal</keyword>
<evidence type="ECO:0000256" key="6">
    <source>
        <dbReference type="ARBA" id="ARBA00023157"/>
    </source>
</evidence>
<dbReference type="InterPro" id="IPR013128">
    <property type="entry name" value="Peptidase_C1A"/>
</dbReference>
<keyword evidence="4" id="KW-0788">Thiol protease</keyword>
<evidence type="ECO:0000313" key="11">
    <source>
        <dbReference type="Proteomes" id="UP001162164"/>
    </source>
</evidence>
<evidence type="ECO:0000256" key="2">
    <source>
        <dbReference type="ARBA" id="ARBA00022670"/>
    </source>
</evidence>
<keyword evidence="5" id="KW-0865">Zymogen</keyword>
<dbReference type="Gene3D" id="3.90.70.10">
    <property type="entry name" value="Cysteine proteinases"/>
    <property type="match status" value="1"/>
</dbReference>
<feature type="domain" description="Peptidase C1A papain C-terminal" evidence="8">
    <location>
        <begin position="121"/>
        <end position="333"/>
    </location>
</feature>
<evidence type="ECO:0000256" key="5">
    <source>
        <dbReference type="ARBA" id="ARBA00023145"/>
    </source>
</evidence>
<dbReference type="CDD" id="cd02248">
    <property type="entry name" value="Peptidase_C1A"/>
    <property type="match status" value="1"/>
</dbReference>
<feature type="signal peptide" evidence="7">
    <location>
        <begin position="1"/>
        <end position="21"/>
    </location>
</feature>
<keyword evidence="2" id="KW-0645">Protease</keyword>
<dbReference type="InterPro" id="IPR025660">
    <property type="entry name" value="Pept_his_AS"/>
</dbReference>
<evidence type="ECO:0000259" key="9">
    <source>
        <dbReference type="SMART" id="SM00848"/>
    </source>
</evidence>
<dbReference type="InterPro" id="IPR038765">
    <property type="entry name" value="Papain-like_cys_pep_sf"/>
</dbReference>
<comment type="caution">
    <text evidence="10">The sequence shown here is derived from an EMBL/GenBank/DDBJ whole genome shotgun (WGS) entry which is preliminary data.</text>
</comment>
<keyword evidence="6" id="KW-1015">Disulfide bond</keyword>
<evidence type="ECO:0000256" key="4">
    <source>
        <dbReference type="ARBA" id="ARBA00022807"/>
    </source>
</evidence>
<dbReference type="SMART" id="SM00645">
    <property type="entry name" value="Pept_C1"/>
    <property type="match status" value="1"/>
</dbReference>
<dbReference type="PROSITE" id="PS00640">
    <property type="entry name" value="THIOL_PROTEASE_ASN"/>
    <property type="match status" value="1"/>
</dbReference>
<proteinExistence type="inferred from homology"/>
<accession>A0ABQ9K2N8</accession>
<dbReference type="PROSITE" id="PS00639">
    <property type="entry name" value="THIOL_PROTEASE_HIS"/>
    <property type="match status" value="1"/>
</dbReference>
<evidence type="ECO:0000256" key="7">
    <source>
        <dbReference type="SAM" id="SignalP"/>
    </source>
</evidence>
<keyword evidence="3" id="KW-0378">Hydrolase</keyword>
<feature type="chain" id="PRO_5047402541" description="Cathepsin L" evidence="7">
    <location>
        <begin position="22"/>
        <end position="335"/>
    </location>
</feature>
<dbReference type="InterPro" id="IPR000668">
    <property type="entry name" value="Peptidase_C1A_C"/>
</dbReference>
<dbReference type="PANTHER" id="PTHR12411">
    <property type="entry name" value="CYSTEINE PROTEASE FAMILY C1-RELATED"/>
    <property type="match status" value="1"/>
</dbReference>
<feature type="domain" description="Cathepsin propeptide inhibitor" evidence="9">
    <location>
        <begin position="31"/>
        <end position="91"/>
    </location>
</feature>
<dbReference type="InterPro" id="IPR025661">
    <property type="entry name" value="Pept_asp_AS"/>
</dbReference>
<dbReference type="Pfam" id="PF08246">
    <property type="entry name" value="Inhibitor_I29"/>
    <property type="match status" value="1"/>
</dbReference>
<dbReference type="InterPro" id="IPR013201">
    <property type="entry name" value="Prot_inhib_I29"/>
</dbReference>
<evidence type="ECO:0000256" key="3">
    <source>
        <dbReference type="ARBA" id="ARBA00022801"/>
    </source>
</evidence>
<gene>
    <name evidence="10" type="ORF">NQ317_007489</name>
</gene>
<organism evidence="10 11">
    <name type="scientific">Molorchus minor</name>
    <dbReference type="NCBI Taxonomy" id="1323400"/>
    <lineage>
        <taxon>Eukaryota</taxon>
        <taxon>Metazoa</taxon>
        <taxon>Ecdysozoa</taxon>
        <taxon>Arthropoda</taxon>
        <taxon>Hexapoda</taxon>
        <taxon>Insecta</taxon>
        <taxon>Pterygota</taxon>
        <taxon>Neoptera</taxon>
        <taxon>Endopterygota</taxon>
        <taxon>Coleoptera</taxon>
        <taxon>Polyphaga</taxon>
        <taxon>Cucujiformia</taxon>
        <taxon>Chrysomeloidea</taxon>
        <taxon>Cerambycidae</taxon>
        <taxon>Lamiinae</taxon>
        <taxon>Monochamini</taxon>
        <taxon>Molorchus</taxon>
    </lineage>
</organism>
<dbReference type="PROSITE" id="PS00139">
    <property type="entry name" value="THIOL_PROTEASE_CYS"/>
    <property type="match status" value="1"/>
</dbReference>
<comment type="similarity">
    <text evidence="1">Belongs to the peptidase C1 family.</text>
</comment>
<evidence type="ECO:0000259" key="8">
    <source>
        <dbReference type="SMART" id="SM00645"/>
    </source>
</evidence>
<dbReference type="Proteomes" id="UP001162164">
    <property type="component" value="Unassembled WGS sequence"/>
</dbReference>
<dbReference type="InterPro" id="IPR000169">
    <property type="entry name" value="Pept_cys_AS"/>
</dbReference>
<evidence type="ECO:0000313" key="10">
    <source>
        <dbReference type="EMBL" id="KAJ8984257.1"/>
    </source>
</evidence>